<organism evidence="1 2">
    <name type="scientific">Snuella lapsa</name>
    <dbReference type="NCBI Taxonomy" id="870481"/>
    <lineage>
        <taxon>Bacteria</taxon>
        <taxon>Pseudomonadati</taxon>
        <taxon>Bacteroidota</taxon>
        <taxon>Flavobacteriia</taxon>
        <taxon>Flavobacteriales</taxon>
        <taxon>Flavobacteriaceae</taxon>
        <taxon>Snuella</taxon>
    </lineage>
</organism>
<comment type="caution">
    <text evidence="1">The sequence shown here is derived from an EMBL/GenBank/DDBJ whole genome shotgun (WGS) entry which is preliminary data.</text>
</comment>
<name>A0ABP6WPF5_9FLAO</name>
<sequence length="161" mass="18288">MRSIKQIGIFLFVLVLVSCEYFNVKKTSPEAILKEELRTFNWQEVDAYPSFALCDSSESKQVRKLCFERTLTTHIAEYLQKEALIVTKDVQDTILLQFQLSEKGVLALLNAKIDSLTTKEIPNIGSLLVQSLDSLPQIFPALKRGQQVKTEFVLPIIVKVN</sequence>
<proteinExistence type="predicted"/>
<protein>
    <submittedName>
        <fullName evidence="1">Uncharacterized protein</fullName>
    </submittedName>
</protein>
<keyword evidence="2" id="KW-1185">Reference proteome</keyword>
<evidence type="ECO:0000313" key="1">
    <source>
        <dbReference type="EMBL" id="GAA3553430.1"/>
    </source>
</evidence>
<gene>
    <name evidence="1" type="ORF">GCM10022395_01270</name>
</gene>
<evidence type="ECO:0000313" key="2">
    <source>
        <dbReference type="Proteomes" id="UP001500954"/>
    </source>
</evidence>
<accession>A0ABP6WPF5</accession>
<dbReference type="EMBL" id="BAABCY010000006">
    <property type="protein sequence ID" value="GAA3553430.1"/>
    <property type="molecule type" value="Genomic_DNA"/>
</dbReference>
<dbReference type="Proteomes" id="UP001500954">
    <property type="component" value="Unassembled WGS sequence"/>
</dbReference>
<dbReference type="PROSITE" id="PS51257">
    <property type="entry name" value="PROKAR_LIPOPROTEIN"/>
    <property type="match status" value="1"/>
</dbReference>
<reference evidence="2" key="1">
    <citation type="journal article" date="2019" name="Int. J. Syst. Evol. Microbiol.">
        <title>The Global Catalogue of Microorganisms (GCM) 10K type strain sequencing project: providing services to taxonomists for standard genome sequencing and annotation.</title>
        <authorList>
            <consortium name="The Broad Institute Genomics Platform"/>
            <consortium name="The Broad Institute Genome Sequencing Center for Infectious Disease"/>
            <person name="Wu L."/>
            <person name="Ma J."/>
        </authorList>
    </citation>
    <scope>NUCLEOTIDE SEQUENCE [LARGE SCALE GENOMIC DNA]</scope>
    <source>
        <strain evidence="2">JCM 17111</strain>
    </source>
</reference>
<dbReference type="RefSeq" id="WP_345003767.1">
    <property type="nucleotide sequence ID" value="NZ_BAABCY010000006.1"/>
</dbReference>